<dbReference type="AlphaFoldDB" id="A0AA94L3E6"/>
<name>A0AA94L3E6_DESDE</name>
<dbReference type="PANTHER" id="PTHR46268:SF6">
    <property type="entry name" value="UNIVERSAL STRESS PROTEIN UP12"/>
    <property type="match status" value="1"/>
</dbReference>
<dbReference type="InterPro" id="IPR014729">
    <property type="entry name" value="Rossmann-like_a/b/a_fold"/>
</dbReference>
<dbReference type="Pfam" id="PF00582">
    <property type="entry name" value="Usp"/>
    <property type="match status" value="1"/>
</dbReference>
<dbReference type="EMBL" id="FPIW01000077">
    <property type="protein sequence ID" value="SFW71414.1"/>
    <property type="molecule type" value="Genomic_DNA"/>
</dbReference>
<gene>
    <name evidence="3" type="ORF">SAMN02910291_02674</name>
</gene>
<comment type="similarity">
    <text evidence="1">Belongs to the universal stress protein A family.</text>
</comment>
<evidence type="ECO:0000313" key="4">
    <source>
        <dbReference type="Proteomes" id="UP000182680"/>
    </source>
</evidence>
<dbReference type="Proteomes" id="UP000182680">
    <property type="component" value="Unassembled WGS sequence"/>
</dbReference>
<dbReference type="SUPFAM" id="SSF52402">
    <property type="entry name" value="Adenine nucleotide alpha hydrolases-like"/>
    <property type="match status" value="1"/>
</dbReference>
<evidence type="ECO:0000259" key="2">
    <source>
        <dbReference type="Pfam" id="PF00582"/>
    </source>
</evidence>
<proteinExistence type="inferred from homology"/>
<dbReference type="PANTHER" id="PTHR46268">
    <property type="entry name" value="STRESS RESPONSE PROTEIN NHAX"/>
    <property type="match status" value="1"/>
</dbReference>
<evidence type="ECO:0000256" key="1">
    <source>
        <dbReference type="ARBA" id="ARBA00008791"/>
    </source>
</evidence>
<dbReference type="Gene3D" id="3.40.50.620">
    <property type="entry name" value="HUPs"/>
    <property type="match status" value="1"/>
</dbReference>
<reference evidence="4" key="1">
    <citation type="submission" date="2016-11" db="EMBL/GenBank/DDBJ databases">
        <authorList>
            <person name="Jaros S."/>
            <person name="Januszkiewicz K."/>
            <person name="Wedrychowicz H."/>
        </authorList>
    </citation>
    <scope>NUCLEOTIDE SEQUENCE [LARGE SCALE GENOMIC DNA]</scope>
    <source>
        <strain evidence="4">DSM 7057</strain>
    </source>
</reference>
<evidence type="ECO:0000313" key="3">
    <source>
        <dbReference type="EMBL" id="SFW71414.1"/>
    </source>
</evidence>
<accession>A0AA94L3E6</accession>
<dbReference type="PRINTS" id="PR01438">
    <property type="entry name" value="UNVRSLSTRESS"/>
</dbReference>
<sequence>MNYSDILIPIDGSEDAKAACRVAAQLTAAIPGRETLHLLHCIAPIPSLIGGEQREKLKQEHEKDAEALFESIRAELGEVDCDIKTYIRYGETAEAIVDAAKELDCTMIIMGTRGVSEIKSIVLGSVSHHVLRHAPIPVLLVNKNHSAR</sequence>
<dbReference type="CDD" id="cd00293">
    <property type="entry name" value="USP-like"/>
    <property type="match status" value="1"/>
</dbReference>
<comment type="caution">
    <text evidence="3">The sequence shown here is derived from an EMBL/GenBank/DDBJ whole genome shotgun (WGS) entry which is preliminary data.</text>
</comment>
<dbReference type="InterPro" id="IPR006016">
    <property type="entry name" value="UspA"/>
</dbReference>
<organism evidence="3 4">
    <name type="scientific">Desulfovibrio desulfuricans</name>
    <dbReference type="NCBI Taxonomy" id="876"/>
    <lineage>
        <taxon>Bacteria</taxon>
        <taxon>Pseudomonadati</taxon>
        <taxon>Thermodesulfobacteriota</taxon>
        <taxon>Desulfovibrionia</taxon>
        <taxon>Desulfovibrionales</taxon>
        <taxon>Desulfovibrionaceae</taxon>
        <taxon>Desulfovibrio</taxon>
    </lineage>
</organism>
<protein>
    <submittedName>
        <fullName evidence="3">Nucleotide-binding universal stress protein, UspA family</fullName>
    </submittedName>
</protein>
<dbReference type="RefSeq" id="WP_072312486.1">
    <property type="nucleotide sequence ID" value="NZ_FPIW01000077.1"/>
</dbReference>
<dbReference type="InterPro" id="IPR006015">
    <property type="entry name" value="Universal_stress_UspA"/>
</dbReference>
<feature type="domain" description="UspA" evidence="2">
    <location>
        <begin position="3"/>
        <end position="141"/>
    </location>
</feature>